<feature type="region of interest" description="Disordered" evidence="7">
    <location>
        <begin position="270"/>
        <end position="301"/>
    </location>
</feature>
<evidence type="ECO:0000313" key="10">
    <source>
        <dbReference type="Proteomes" id="UP001370490"/>
    </source>
</evidence>
<feature type="region of interest" description="Disordered" evidence="7">
    <location>
        <begin position="17"/>
        <end position="55"/>
    </location>
</feature>
<name>A0AAN8V9X3_9MAGN</name>
<dbReference type="Pfam" id="PF00249">
    <property type="entry name" value="Myb_DNA-binding"/>
    <property type="match status" value="1"/>
</dbReference>
<dbReference type="NCBIfam" id="TIGR01557">
    <property type="entry name" value="myb_SHAQKYF"/>
    <property type="match status" value="1"/>
</dbReference>
<dbReference type="InterPro" id="IPR009057">
    <property type="entry name" value="Homeodomain-like_sf"/>
</dbReference>
<dbReference type="PANTHER" id="PTHR31496">
    <property type="entry name" value="TRANSCRIPTION FACTOR KAN2-RELATED"/>
    <property type="match status" value="1"/>
</dbReference>
<evidence type="ECO:0000256" key="7">
    <source>
        <dbReference type="SAM" id="MobiDB-lite"/>
    </source>
</evidence>
<keyword evidence="5" id="KW-0804">Transcription</keyword>
<evidence type="ECO:0000313" key="9">
    <source>
        <dbReference type="EMBL" id="KAK6925477.1"/>
    </source>
</evidence>
<keyword evidence="10" id="KW-1185">Reference proteome</keyword>
<keyword evidence="2" id="KW-0217">Developmental protein</keyword>
<feature type="domain" description="Myb-like" evidence="8">
    <location>
        <begin position="190"/>
        <end position="241"/>
    </location>
</feature>
<sequence>MSLKEFAKEHYSSNQIPDLSLHISPPNSAPPSLNQSNDTSFKHHHGLGSNSQESLRSNIPEADTHLSLTLEAGTPCPINNNHQLIYNKINLAGQKKHGVSVSSILELPIKGIPIYQMKYPSSSSSSAYRFGATSRFSGLSSEAISPHHHQFSYLHQKSPHSVNSAEVMIRSGSRFMMPKIPTKRNVRAPRMRWTSSLHARFVRAVDLLGGHERATPKSVLELMDFKDLTLAHVKSHLQMYRTVKNTDKSAVSSDGDDDFFLTSMGNNQNANDLIRQEGSDGSPEKNTELSGSAKMWSNSSR</sequence>
<dbReference type="InterPro" id="IPR006447">
    <property type="entry name" value="Myb_dom_plants"/>
</dbReference>
<evidence type="ECO:0000259" key="8">
    <source>
        <dbReference type="Pfam" id="PF00249"/>
    </source>
</evidence>
<dbReference type="InterPro" id="IPR044847">
    <property type="entry name" value="KAN_fam"/>
</dbReference>
<evidence type="ECO:0000256" key="5">
    <source>
        <dbReference type="ARBA" id="ARBA00023163"/>
    </source>
</evidence>
<dbReference type="EMBL" id="JBAMMX010000016">
    <property type="protein sequence ID" value="KAK6925477.1"/>
    <property type="molecule type" value="Genomic_DNA"/>
</dbReference>
<comment type="subcellular location">
    <subcellularLocation>
        <location evidence="1">Nucleus</location>
    </subcellularLocation>
</comment>
<dbReference type="PANTHER" id="PTHR31496:SF3">
    <property type="entry name" value="TRANSCRIPTION REPRESSOR KAN1"/>
    <property type="match status" value="1"/>
</dbReference>
<dbReference type="GO" id="GO:0000976">
    <property type="term" value="F:transcription cis-regulatory region binding"/>
    <property type="evidence" value="ECO:0007669"/>
    <property type="project" value="InterPro"/>
</dbReference>
<dbReference type="Gene3D" id="1.10.10.60">
    <property type="entry name" value="Homeodomain-like"/>
    <property type="match status" value="1"/>
</dbReference>
<evidence type="ECO:0000256" key="2">
    <source>
        <dbReference type="ARBA" id="ARBA00022473"/>
    </source>
</evidence>
<protein>
    <recommendedName>
        <fullName evidence="8">Myb-like domain-containing protein</fullName>
    </recommendedName>
</protein>
<dbReference type="InterPro" id="IPR001005">
    <property type="entry name" value="SANT/Myb"/>
</dbReference>
<dbReference type="Proteomes" id="UP001370490">
    <property type="component" value="Unassembled WGS sequence"/>
</dbReference>
<feature type="compositionally biased region" description="Polar residues" evidence="7">
    <location>
        <begin position="30"/>
        <end position="39"/>
    </location>
</feature>
<keyword evidence="4" id="KW-0805">Transcription regulation</keyword>
<evidence type="ECO:0000256" key="3">
    <source>
        <dbReference type="ARBA" id="ARBA00022782"/>
    </source>
</evidence>
<feature type="compositionally biased region" description="Basic and acidic residues" evidence="7">
    <location>
        <begin position="274"/>
        <end position="287"/>
    </location>
</feature>
<dbReference type="GO" id="GO:0010158">
    <property type="term" value="P:abaxial cell fate specification"/>
    <property type="evidence" value="ECO:0007669"/>
    <property type="project" value="InterPro"/>
</dbReference>
<dbReference type="GO" id="GO:0006355">
    <property type="term" value="P:regulation of DNA-templated transcription"/>
    <property type="evidence" value="ECO:0007669"/>
    <property type="project" value="InterPro"/>
</dbReference>
<dbReference type="AlphaFoldDB" id="A0AAN8V9X3"/>
<evidence type="ECO:0000256" key="6">
    <source>
        <dbReference type="ARBA" id="ARBA00023242"/>
    </source>
</evidence>
<dbReference type="GO" id="GO:0005634">
    <property type="term" value="C:nucleus"/>
    <property type="evidence" value="ECO:0007669"/>
    <property type="project" value="UniProtKB-SubCell"/>
</dbReference>
<dbReference type="SUPFAM" id="SSF46689">
    <property type="entry name" value="Homeodomain-like"/>
    <property type="match status" value="1"/>
</dbReference>
<comment type="caution">
    <text evidence="9">The sequence shown here is derived from an EMBL/GenBank/DDBJ whole genome shotgun (WGS) entry which is preliminary data.</text>
</comment>
<evidence type="ECO:0000256" key="1">
    <source>
        <dbReference type="ARBA" id="ARBA00004123"/>
    </source>
</evidence>
<accession>A0AAN8V9X3</accession>
<reference evidence="9 10" key="1">
    <citation type="submission" date="2023-12" db="EMBL/GenBank/DDBJ databases">
        <title>A high-quality genome assembly for Dillenia turbinata (Dilleniales).</title>
        <authorList>
            <person name="Chanderbali A."/>
        </authorList>
    </citation>
    <scope>NUCLEOTIDE SEQUENCE [LARGE SCALE GENOMIC DNA]</scope>
    <source>
        <strain evidence="9">LSX21</strain>
        <tissue evidence="9">Leaf</tissue>
    </source>
</reference>
<keyword evidence="3" id="KW-0221">Differentiation</keyword>
<proteinExistence type="predicted"/>
<organism evidence="9 10">
    <name type="scientific">Dillenia turbinata</name>
    <dbReference type="NCBI Taxonomy" id="194707"/>
    <lineage>
        <taxon>Eukaryota</taxon>
        <taxon>Viridiplantae</taxon>
        <taxon>Streptophyta</taxon>
        <taxon>Embryophyta</taxon>
        <taxon>Tracheophyta</taxon>
        <taxon>Spermatophyta</taxon>
        <taxon>Magnoliopsida</taxon>
        <taxon>eudicotyledons</taxon>
        <taxon>Gunneridae</taxon>
        <taxon>Pentapetalae</taxon>
        <taxon>Dilleniales</taxon>
        <taxon>Dilleniaceae</taxon>
        <taxon>Dillenia</taxon>
    </lineage>
</organism>
<keyword evidence="6" id="KW-0539">Nucleus</keyword>
<evidence type="ECO:0000256" key="4">
    <source>
        <dbReference type="ARBA" id="ARBA00023015"/>
    </source>
</evidence>
<dbReference type="FunFam" id="1.10.10.60:FF:000002">
    <property type="entry name" value="Myb family transcription factor"/>
    <property type="match status" value="1"/>
</dbReference>
<gene>
    <name evidence="9" type="ORF">RJ641_009803</name>
</gene>